<dbReference type="Pfam" id="PF03683">
    <property type="entry name" value="UPF0175"/>
    <property type="match status" value="1"/>
</dbReference>
<reference evidence="1" key="1">
    <citation type="submission" date="2019-10" db="EMBL/GenBank/DDBJ databases">
        <authorList>
            <consortium name="Genoscope - CEA"/>
            <person name="William W."/>
        </authorList>
    </citation>
    <scope>NUCLEOTIDE SEQUENCE [LARGE SCALE GENOMIC DNA]</scope>
    <source>
        <strain evidence="1">BBR_PRJEB10992</strain>
    </source>
</reference>
<keyword evidence="2" id="KW-1185">Reference proteome</keyword>
<accession>A0A7Z9BKM1</accession>
<proteinExistence type="predicted"/>
<evidence type="ECO:0000313" key="2">
    <source>
        <dbReference type="Proteomes" id="UP000184550"/>
    </source>
</evidence>
<comment type="caution">
    <text evidence="1">The sequence shown here is derived from an EMBL/GenBank/DDBJ whole genome shotgun (WGS) entry which is preliminary data.</text>
</comment>
<sequence>MIGSFSAMSVIIPDDILRASNLTEDELKLEIAILLYQQGKISSGKVRAWTGITVIEFQHELAKRGLYINYDVEDFQSDVRTLQSMGLL</sequence>
<protein>
    <submittedName>
        <fullName evidence="1">Uncharacterized protein</fullName>
    </submittedName>
</protein>
<dbReference type="EMBL" id="CZCU02000129">
    <property type="protein sequence ID" value="VXD16225.1"/>
    <property type="molecule type" value="Genomic_DNA"/>
</dbReference>
<evidence type="ECO:0000313" key="1">
    <source>
        <dbReference type="EMBL" id="VXD16225.1"/>
    </source>
</evidence>
<organism evidence="1 2">
    <name type="scientific">Planktothrix serta PCC 8927</name>
    <dbReference type="NCBI Taxonomy" id="671068"/>
    <lineage>
        <taxon>Bacteria</taxon>
        <taxon>Bacillati</taxon>
        <taxon>Cyanobacteriota</taxon>
        <taxon>Cyanophyceae</taxon>
        <taxon>Oscillatoriophycideae</taxon>
        <taxon>Oscillatoriales</taxon>
        <taxon>Microcoleaceae</taxon>
        <taxon>Planktothrix</taxon>
    </lineage>
</organism>
<dbReference type="Proteomes" id="UP000184550">
    <property type="component" value="Unassembled WGS sequence"/>
</dbReference>
<dbReference type="AlphaFoldDB" id="A0A7Z9BKM1"/>
<name>A0A7Z9BKM1_9CYAN</name>
<gene>
    <name evidence="1" type="ORF">PL8927_540009</name>
</gene>
<dbReference type="InterPro" id="IPR005368">
    <property type="entry name" value="UPF0175"/>
</dbReference>